<gene>
    <name evidence="1" type="ORF">SAMN02910280_2622</name>
</gene>
<accession>A0A1K1PBU4</accession>
<dbReference type="RefSeq" id="WP_072300839.1">
    <property type="nucleotide sequence ID" value="NZ_FPIP01000008.1"/>
</dbReference>
<organism evidence="1 2">
    <name type="scientific">Ruminococcus flavefaciens</name>
    <dbReference type="NCBI Taxonomy" id="1265"/>
    <lineage>
        <taxon>Bacteria</taxon>
        <taxon>Bacillati</taxon>
        <taxon>Bacillota</taxon>
        <taxon>Clostridia</taxon>
        <taxon>Eubacteriales</taxon>
        <taxon>Oscillospiraceae</taxon>
        <taxon>Ruminococcus</taxon>
    </lineage>
</organism>
<sequence>MNMYAIGDFAAETMLNGKIQPDFKIDNLGVDGSSIVFVDSPEVFSCCIPDELDNDLLRKITESIFSLLRSLHGYKDISSFRAGFIARGGLLADIVWNNLTNKGFSSLSYTGIYGNRLLYDTSNMPFTKTLKECISEWKTIPFDIINIGNIPSLEAYLRSEIRTAKAPLSTYYLDFLYYMRSYIILQQCCPEQIPILILNMGLLAYQFGKTCSAFGLLSKCVEISRLDHDISKVCADKLHTLKQIESIAPELENIILDNTDKDLFELLWLLNDLDTFEEQLSF</sequence>
<dbReference type="AlphaFoldDB" id="A0A1K1PBU4"/>
<dbReference type="Proteomes" id="UP000183461">
    <property type="component" value="Unassembled WGS sequence"/>
</dbReference>
<evidence type="ECO:0000313" key="2">
    <source>
        <dbReference type="Proteomes" id="UP000183461"/>
    </source>
</evidence>
<dbReference type="EMBL" id="FPIP01000008">
    <property type="protein sequence ID" value="SFW45052.1"/>
    <property type="molecule type" value="Genomic_DNA"/>
</dbReference>
<evidence type="ECO:0000313" key="1">
    <source>
        <dbReference type="EMBL" id="SFW45052.1"/>
    </source>
</evidence>
<protein>
    <submittedName>
        <fullName evidence="1">Uncharacterized protein</fullName>
    </submittedName>
</protein>
<proteinExistence type="predicted"/>
<reference evidence="2" key="1">
    <citation type="submission" date="2016-11" db="EMBL/GenBank/DDBJ databases">
        <authorList>
            <person name="Varghese N."/>
            <person name="Submissions S."/>
        </authorList>
    </citation>
    <scope>NUCLEOTIDE SEQUENCE [LARGE SCALE GENOMIC DNA]</scope>
    <source>
        <strain evidence="2">YL228</strain>
    </source>
</reference>
<name>A0A1K1PBU4_RUMFL</name>